<feature type="domain" description="FAS1-like dehydratase" evidence="1">
    <location>
        <begin position="7"/>
        <end position="138"/>
    </location>
</feature>
<protein>
    <submittedName>
        <fullName evidence="2">MaoC family dehydratase N-terminal domain-containing protein</fullName>
    </submittedName>
</protein>
<dbReference type="Gene3D" id="3.10.129.10">
    <property type="entry name" value="Hotdog Thioesterase"/>
    <property type="match status" value="1"/>
</dbReference>
<name>A0ABU8SB72_9SPHN</name>
<reference evidence="2 3" key="1">
    <citation type="submission" date="2024-03" db="EMBL/GenBank/DDBJ databases">
        <authorList>
            <person name="Jo J.-H."/>
        </authorList>
    </citation>
    <scope>NUCLEOTIDE SEQUENCE [LARGE SCALE GENOMIC DNA]</scope>
    <source>
        <strain evidence="2 3">AS3R-12</strain>
    </source>
</reference>
<dbReference type="InterPro" id="IPR029069">
    <property type="entry name" value="HotDog_dom_sf"/>
</dbReference>
<accession>A0ABU8SB72</accession>
<dbReference type="PIRSF" id="PIRSF018072">
    <property type="entry name" value="UCP018072"/>
    <property type="match status" value="1"/>
</dbReference>
<proteinExistence type="predicted"/>
<organism evidence="2 3">
    <name type="scientific">Novosphingobium aquae</name>
    <dbReference type="NCBI Taxonomy" id="3133435"/>
    <lineage>
        <taxon>Bacteria</taxon>
        <taxon>Pseudomonadati</taxon>
        <taxon>Pseudomonadota</taxon>
        <taxon>Alphaproteobacteria</taxon>
        <taxon>Sphingomonadales</taxon>
        <taxon>Sphingomonadaceae</taxon>
        <taxon>Novosphingobium</taxon>
    </lineage>
</organism>
<dbReference type="Pfam" id="PF13452">
    <property type="entry name" value="FAS1_DH_region"/>
    <property type="match status" value="1"/>
</dbReference>
<keyword evidence="3" id="KW-1185">Reference proteome</keyword>
<evidence type="ECO:0000313" key="3">
    <source>
        <dbReference type="Proteomes" id="UP001379235"/>
    </source>
</evidence>
<dbReference type="CDD" id="cd03441">
    <property type="entry name" value="R_hydratase_like"/>
    <property type="match status" value="1"/>
</dbReference>
<evidence type="ECO:0000313" key="2">
    <source>
        <dbReference type="EMBL" id="MEJ6010806.1"/>
    </source>
</evidence>
<dbReference type="PANTHER" id="PTHR43437:SF3">
    <property type="entry name" value="HYDROXYACYL-THIOESTER DEHYDRATASE TYPE 2, MITOCHONDRIAL"/>
    <property type="match status" value="1"/>
</dbReference>
<comment type="caution">
    <text evidence="2">The sequence shown here is derived from an EMBL/GenBank/DDBJ whole genome shotgun (WGS) entry which is preliminary data.</text>
</comment>
<dbReference type="InterPro" id="IPR016709">
    <property type="entry name" value="HadA-like"/>
</dbReference>
<dbReference type="PANTHER" id="PTHR43437">
    <property type="entry name" value="HYDROXYACYL-THIOESTER DEHYDRATASE TYPE 2, MITOCHONDRIAL-RELATED"/>
    <property type="match status" value="1"/>
</dbReference>
<evidence type="ECO:0000259" key="1">
    <source>
        <dbReference type="Pfam" id="PF13452"/>
    </source>
</evidence>
<dbReference type="RefSeq" id="WP_339967619.1">
    <property type="nucleotide sequence ID" value="NZ_JBBHJY010000006.1"/>
</dbReference>
<sequence length="147" mass="16105">MAIDKKYIGVETEDRYIDVEAGQLKLFAMATGQTDPIYCDNDAAKAAGLPGIPLPPTFVFSLGNLAESKEFSIAEMGINLPAVLHGEQTFTYHKPIYAGDRVRLKSKVVDIYDKKGGALDFIVQDTTAHNQNDELCVTARTVIVVRN</sequence>
<dbReference type="InterPro" id="IPR039569">
    <property type="entry name" value="FAS1-like_DH_region"/>
</dbReference>
<gene>
    <name evidence="2" type="ORF">WG900_12860</name>
</gene>
<dbReference type="SUPFAM" id="SSF54637">
    <property type="entry name" value="Thioesterase/thiol ester dehydrase-isomerase"/>
    <property type="match status" value="1"/>
</dbReference>
<dbReference type="InterPro" id="IPR050965">
    <property type="entry name" value="UPF0336/Enoyl-CoA_hydratase"/>
</dbReference>
<dbReference type="EMBL" id="JBBHJY010000006">
    <property type="protein sequence ID" value="MEJ6010806.1"/>
    <property type="molecule type" value="Genomic_DNA"/>
</dbReference>
<dbReference type="Proteomes" id="UP001379235">
    <property type="component" value="Unassembled WGS sequence"/>
</dbReference>